<dbReference type="EMBL" id="MCOG01000003">
    <property type="protein sequence ID" value="ORY85787.1"/>
    <property type="molecule type" value="Genomic_DNA"/>
</dbReference>
<dbReference type="SUPFAM" id="SSF48403">
    <property type="entry name" value="Ankyrin repeat"/>
    <property type="match status" value="2"/>
</dbReference>
<evidence type="ECO:0000256" key="1">
    <source>
        <dbReference type="ARBA" id="ARBA00022737"/>
    </source>
</evidence>
<accession>A0A1Y2FQB0</accession>
<dbReference type="OrthoDB" id="2096613at2759"/>
<dbReference type="AlphaFoldDB" id="A0A1Y2FQB0"/>
<dbReference type="STRING" id="1754190.A0A1Y2FQB0"/>
<keyword evidence="1" id="KW-0677">Repeat</keyword>
<organism evidence="4 5">
    <name type="scientific">Neocallimastix californiae</name>
    <dbReference type="NCBI Taxonomy" id="1754190"/>
    <lineage>
        <taxon>Eukaryota</taxon>
        <taxon>Fungi</taxon>
        <taxon>Fungi incertae sedis</taxon>
        <taxon>Chytridiomycota</taxon>
        <taxon>Chytridiomycota incertae sedis</taxon>
        <taxon>Neocallimastigomycetes</taxon>
        <taxon>Neocallimastigales</taxon>
        <taxon>Neocallimastigaceae</taxon>
        <taxon>Neocallimastix</taxon>
    </lineage>
</organism>
<dbReference type="PANTHER" id="PTHR24198:SF165">
    <property type="entry name" value="ANKYRIN REPEAT-CONTAINING PROTEIN-RELATED"/>
    <property type="match status" value="1"/>
</dbReference>
<name>A0A1Y2FQB0_9FUNG</name>
<dbReference type="Pfam" id="PF12796">
    <property type="entry name" value="Ank_2"/>
    <property type="match status" value="2"/>
</dbReference>
<gene>
    <name evidence="4" type="ORF">LY90DRAFT_696918</name>
</gene>
<evidence type="ECO:0000256" key="3">
    <source>
        <dbReference type="PROSITE-ProRule" id="PRU00023"/>
    </source>
</evidence>
<keyword evidence="5" id="KW-1185">Reference proteome</keyword>
<sequence length="544" mass="62652">MDFNKFQTEFLSQLKSKNKKCLETIETNETIIKEKLGENADPQVLKNFVDEINNFIVEDDNLINIFVDGNNSTSTTANKFDLVSKVLNHPLFSNVLQVFNDSDVFIRACKEGNGSAAKWLLTTNVSPYTQDSDGMSALMYAAQQNFDFVIKPFLSDSRCLNLEDKNGENVLFHSIRNPKFFTDDLPSVNQYQYKLILNSEININQTNHQGESLLTYCIKNNIIEAIGKYLLFHSDIDVNIADNEGKTPAMYLTEKGRFMELLKLHTKHCNYDYINMKGESALSVLIGKMYNYSKETERAQYSDYVRVMSTFVNYQCDFNYSVDSDENTAFMVFLIVNDVTTAKFCAKYLNKLDLSVKNKYGENATSLCYKLGHYKLIPLLKNNPTFNYSYRDPITQNNLLMISIVNNYLGIKELLENDPSIINEVNYKNENGLIIAAKMNQVKAVDLLLERGIYIDHQDNLGNTALHYAVDLQEPYLISRLMSKQPNIHLKNNEVNQQINIPTKFKNILFLMPIIIFRIINARMKWKIVKMKFIEEIKLPVPLI</sequence>
<proteinExistence type="predicted"/>
<feature type="repeat" description="ANK" evidence="3">
    <location>
        <begin position="428"/>
        <end position="460"/>
    </location>
</feature>
<dbReference type="InterPro" id="IPR036770">
    <property type="entry name" value="Ankyrin_rpt-contain_sf"/>
</dbReference>
<reference evidence="4 5" key="1">
    <citation type="submission" date="2016-08" db="EMBL/GenBank/DDBJ databases">
        <title>A Parts List for Fungal Cellulosomes Revealed by Comparative Genomics.</title>
        <authorList>
            <consortium name="DOE Joint Genome Institute"/>
            <person name="Haitjema C.H."/>
            <person name="Gilmore S.P."/>
            <person name="Henske J.K."/>
            <person name="Solomon K.V."/>
            <person name="De Groot R."/>
            <person name="Kuo A."/>
            <person name="Mondo S.J."/>
            <person name="Salamov A.A."/>
            <person name="Labutti K."/>
            <person name="Zhao Z."/>
            <person name="Chiniquy J."/>
            <person name="Barry K."/>
            <person name="Brewer H.M."/>
            <person name="Purvine S.O."/>
            <person name="Wright A.T."/>
            <person name="Boxma B."/>
            <person name="Van Alen T."/>
            <person name="Hackstein J.H."/>
            <person name="Baker S.E."/>
            <person name="Grigoriev I.V."/>
            <person name="O'Malley M.A."/>
        </authorList>
    </citation>
    <scope>NUCLEOTIDE SEQUENCE [LARGE SCALE GENOMIC DNA]</scope>
    <source>
        <strain evidence="4 5">G1</strain>
    </source>
</reference>
<dbReference type="Proteomes" id="UP000193920">
    <property type="component" value="Unassembled WGS sequence"/>
</dbReference>
<dbReference type="Gene3D" id="1.25.40.20">
    <property type="entry name" value="Ankyrin repeat-containing domain"/>
    <property type="match status" value="2"/>
</dbReference>
<dbReference type="PANTHER" id="PTHR24198">
    <property type="entry name" value="ANKYRIN REPEAT AND PROTEIN KINASE DOMAIN-CONTAINING PROTEIN"/>
    <property type="match status" value="1"/>
</dbReference>
<evidence type="ECO:0000256" key="2">
    <source>
        <dbReference type="ARBA" id="ARBA00023043"/>
    </source>
</evidence>
<comment type="caution">
    <text evidence="4">The sequence shown here is derived from an EMBL/GenBank/DDBJ whole genome shotgun (WGS) entry which is preliminary data.</text>
</comment>
<evidence type="ECO:0000313" key="5">
    <source>
        <dbReference type="Proteomes" id="UP000193920"/>
    </source>
</evidence>
<dbReference type="SMART" id="SM00248">
    <property type="entry name" value="ANK"/>
    <property type="match status" value="6"/>
</dbReference>
<dbReference type="InterPro" id="IPR002110">
    <property type="entry name" value="Ankyrin_rpt"/>
</dbReference>
<dbReference type="PROSITE" id="PS50088">
    <property type="entry name" value="ANK_REPEAT"/>
    <property type="match status" value="2"/>
</dbReference>
<feature type="repeat" description="ANK" evidence="3">
    <location>
        <begin position="461"/>
        <end position="493"/>
    </location>
</feature>
<protein>
    <submittedName>
        <fullName evidence="4">Ankyrin</fullName>
    </submittedName>
</protein>
<keyword evidence="2 3" id="KW-0040">ANK repeat</keyword>
<evidence type="ECO:0000313" key="4">
    <source>
        <dbReference type="EMBL" id="ORY85787.1"/>
    </source>
</evidence>